<dbReference type="RefSeq" id="WP_311675541.1">
    <property type="nucleotide sequence ID" value="NZ_JAVREQ010000027.1"/>
</dbReference>
<evidence type="ECO:0000313" key="2">
    <source>
        <dbReference type="EMBL" id="MDT0381886.1"/>
    </source>
</evidence>
<proteinExistence type="predicted"/>
<gene>
    <name evidence="2" type="ORF">RM572_24285</name>
</gene>
<reference evidence="3" key="1">
    <citation type="submission" date="2023-07" db="EMBL/GenBank/DDBJ databases">
        <title>30 novel species of actinomycetes from the DSMZ collection.</title>
        <authorList>
            <person name="Nouioui I."/>
        </authorList>
    </citation>
    <scope>NUCLEOTIDE SEQUENCE [LARGE SCALE GENOMIC DNA]</scope>
    <source>
        <strain evidence="3">DSM 42041</strain>
    </source>
</reference>
<dbReference type="EMBL" id="JAVREQ010000027">
    <property type="protein sequence ID" value="MDT0381886.1"/>
    <property type="molecule type" value="Genomic_DNA"/>
</dbReference>
<dbReference type="InterPro" id="IPR006311">
    <property type="entry name" value="TAT_signal"/>
</dbReference>
<dbReference type="SUPFAM" id="SSF55486">
    <property type="entry name" value="Metalloproteases ('zincins'), catalytic domain"/>
    <property type="match status" value="1"/>
</dbReference>
<keyword evidence="1" id="KW-0732">Signal</keyword>
<evidence type="ECO:0000313" key="3">
    <source>
        <dbReference type="Proteomes" id="UP001183414"/>
    </source>
</evidence>
<dbReference type="Proteomes" id="UP001183414">
    <property type="component" value="Unassembled WGS sequence"/>
</dbReference>
<feature type="chain" id="PRO_5046119611" evidence="1">
    <location>
        <begin position="39"/>
        <end position="248"/>
    </location>
</feature>
<sequence>MRDHPAPSARPRRPLGLRAAWTAVLLLVAALLAPTAQASHHNTSSHQTHVNSMHYTSAGGGAAGPLDEQYCAQVYGSSYLSHAQARNFLEQTLAGQGDRDWDGTGGWRIDLWLAPNPCTSYPTQERAEIELEYHYAADWSDVCGGSYGYYNCAVSQNPVYNSDYGHTDYRWKVMYMVDSTGGALDNVGRAFINHETGHAWGLLDPRWDGDCHTPSIMHGSYTYGCQNWTNWWPSSYDYDSVVASMNGN</sequence>
<name>A0ABU2NY14_9ACTN</name>
<evidence type="ECO:0000256" key="1">
    <source>
        <dbReference type="SAM" id="SignalP"/>
    </source>
</evidence>
<protein>
    <submittedName>
        <fullName evidence="2">Uncharacterized protein</fullName>
    </submittedName>
</protein>
<keyword evidence="3" id="KW-1185">Reference proteome</keyword>
<comment type="caution">
    <text evidence="2">The sequence shown here is derived from an EMBL/GenBank/DDBJ whole genome shotgun (WGS) entry which is preliminary data.</text>
</comment>
<dbReference type="PROSITE" id="PS51318">
    <property type="entry name" value="TAT"/>
    <property type="match status" value="1"/>
</dbReference>
<accession>A0ABU2NY14</accession>
<organism evidence="2 3">
    <name type="scientific">Streptomyces hazeniae</name>
    <dbReference type="NCBI Taxonomy" id="3075538"/>
    <lineage>
        <taxon>Bacteria</taxon>
        <taxon>Bacillati</taxon>
        <taxon>Actinomycetota</taxon>
        <taxon>Actinomycetes</taxon>
        <taxon>Kitasatosporales</taxon>
        <taxon>Streptomycetaceae</taxon>
        <taxon>Streptomyces</taxon>
    </lineage>
</organism>
<feature type="signal peptide" evidence="1">
    <location>
        <begin position="1"/>
        <end position="38"/>
    </location>
</feature>